<comment type="caution">
    <text evidence="1">The sequence shown here is derived from an EMBL/GenBank/DDBJ whole genome shotgun (WGS) entry which is preliminary data.</text>
</comment>
<reference evidence="1" key="1">
    <citation type="journal article" date="2023" name="Mol. Phylogenet. Evol.">
        <title>Genome-scale phylogeny and comparative genomics of the fungal order Sordariales.</title>
        <authorList>
            <person name="Hensen N."/>
            <person name="Bonometti L."/>
            <person name="Westerberg I."/>
            <person name="Brannstrom I.O."/>
            <person name="Guillou S."/>
            <person name="Cros-Aarteil S."/>
            <person name="Calhoun S."/>
            <person name="Haridas S."/>
            <person name="Kuo A."/>
            <person name="Mondo S."/>
            <person name="Pangilinan J."/>
            <person name="Riley R."/>
            <person name="LaButti K."/>
            <person name="Andreopoulos B."/>
            <person name="Lipzen A."/>
            <person name="Chen C."/>
            <person name="Yan M."/>
            <person name="Daum C."/>
            <person name="Ng V."/>
            <person name="Clum A."/>
            <person name="Steindorff A."/>
            <person name="Ohm R.A."/>
            <person name="Martin F."/>
            <person name="Silar P."/>
            <person name="Natvig D.O."/>
            <person name="Lalanne C."/>
            <person name="Gautier V."/>
            <person name="Ament-Velasquez S.L."/>
            <person name="Kruys A."/>
            <person name="Hutchinson M.I."/>
            <person name="Powell A.J."/>
            <person name="Barry K."/>
            <person name="Miller A.N."/>
            <person name="Grigoriev I.V."/>
            <person name="Debuchy R."/>
            <person name="Gladieux P."/>
            <person name="Hiltunen Thoren M."/>
            <person name="Johannesson H."/>
        </authorList>
    </citation>
    <scope>NUCLEOTIDE SEQUENCE</scope>
    <source>
        <strain evidence="1">CBS 508.74</strain>
    </source>
</reference>
<evidence type="ECO:0000313" key="2">
    <source>
        <dbReference type="Proteomes" id="UP001302812"/>
    </source>
</evidence>
<dbReference type="Proteomes" id="UP001302812">
    <property type="component" value="Unassembled WGS sequence"/>
</dbReference>
<keyword evidence="2" id="KW-1185">Reference proteome</keyword>
<dbReference type="EMBL" id="MU853344">
    <property type="protein sequence ID" value="KAK4111965.1"/>
    <property type="molecule type" value="Genomic_DNA"/>
</dbReference>
<dbReference type="RefSeq" id="XP_064669535.1">
    <property type="nucleotide sequence ID" value="XM_064808590.1"/>
</dbReference>
<dbReference type="AlphaFoldDB" id="A0AAN6YR18"/>
<protein>
    <submittedName>
        <fullName evidence="1">Uncharacterized protein</fullName>
    </submittedName>
</protein>
<accession>A0AAN6YR18</accession>
<name>A0AAN6YR18_9PEZI</name>
<gene>
    <name evidence="1" type="ORF">N656DRAFT_132544</name>
</gene>
<proteinExistence type="predicted"/>
<dbReference type="GeneID" id="89932713"/>
<organism evidence="1 2">
    <name type="scientific">Canariomyces notabilis</name>
    <dbReference type="NCBI Taxonomy" id="2074819"/>
    <lineage>
        <taxon>Eukaryota</taxon>
        <taxon>Fungi</taxon>
        <taxon>Dikarya</taxon>
        <taxon>Ascomycota</taxon>
        <taxon>Pezizomycotina</taxon>
        <taxon>Sordariomycetes</taxon>
        <taxon>Sordariomycetidae</taxon>
        <taxon>Sordariales</taxon>
        <taxon>Chaetomiaceae</taxon>
        <taxon>Canariomyces</taxon>
    </lineage>
</organism>
<evidence type="ECO:0000313" key="1">
    <source>
        <dbReference type="EMBL" id="KAK4111965.1"/>
    </source>
</evidence>
<sequence>MCGFGRPLLIHPSSPSEFSFCILSPLQRRSVDLPTNFGSIPAASLRDLRWPWPSTPLILESCWKQHLSCLILCCCLPAVGAVRVVDQ</sequence>
<reference evidence="1" key="2">
    <citation type="submission" date="2023-05" db="EMBL/GenBank/DDBJ databases">
        <authorList>
            <consortium name="Lawrence Berkeley National Laboratory"/>
            <person name="Steindorff A."/>
            <person name="Hensen N."/>
            <person name="Bonometti L."/>
            <person name="Westerberg I."/>
            <person name="Brannstrom I.O."/>
            <person name="Guillou S."/>
            <person name="Cros-Aarteil S."/>
            <person name="Calhoun S."/>
            <person name="Haridas S."/>
            <person name="Kuo A."/>
            <person name="Mondo S."/>
            <person name="Pangilinan J."/>
            <person name="Riley R."/>
            <person name="Labutti K."/>
            <person name="Andreopoulos B."/>
            <person name="Lipzen A."/>
            <person name="Chen C."/>
            <person name="Yanf M."/>
            <person name="Daum C."/>
            <person name="Ng V."/>
            <person name="Clum A."/>
            <person name="Ohm R."/>
            <person name="Martin F."/>
            <person name="Silar P."/>
            <person name="Natvig D."/>
            <person name="Lalanne C."/>
            <person name="Gautier V."/>
            <person name="Ament-Velasquez S.L."/>
            <person name="Kruys A."/>
            <person name="Hutchinson M.I."/>
            <person name="Powell A.J."/>
            <person name="Barry K."/>
            <person name="Miller A.N."/>
            <person name="Grigoriev I.V."/>
            <person name="Debuchy R."/>
            <person name="Gladieux P."/>
            <person name="Thoren M.H."/>
            <person name="Johannesson H."/>
        </authorList>
    </citation>
    <scope>NUCLEOTIDE SEQUENCE</scope>
    <source>
        <strain evidence="1">CBS 508.74</strain>
    </source>
</reference>